<dbReference type="GO" id="GO:0005768">
    <property type="term" value="C:endosome"/>
    <property type="evidence" value="ECO:0007669"/>
    <property type="project" value="TreeGrafter"/>
</dbReference>
<feature type="region of interest" description="Disordered" evidence="2">
    <location>
        <begin position="228"/>
        <end position="252"/>
    </location>
</feature>
<dbReference type="GO" id="GO:0000323">
    <property type="term" value="C:lytic vacuole"/>
    <property type="evidence" value="ECO:0007669"/>
    <property type="project" value="TreeGrafter"/>
</dbReference>
<evidence type="ECO:0000256" key="2">
    <source>
        <dbReference type="SAM" id="MobiDB-lite"/>
    </source>
</evidence>
<reference evidence="3 4" key="1">
    <citation type="journal article" date="2024" name="BMC Genomics">
        <title>De novo assembly and annotation of Popillia japonica's genome with initial clues to its potential as an invasive pest.</title>
        <authorList>
            <person name="Cucini C."/>
            <person name="Boschi S."/>
            <person name="Funari R."/>
            <person name="Cardaioli E."/>
            <person name="Iannotti N."/>
            <person name="Marturano G."/>
            <person name="Paoli F."/>
            <person name="Bruttini M."/>
            <person name="Carapelli A."/>
            <person name="Frati F."/>
            <person name="Nardi F."/>
        </authorList>
    </citation>
    <scope>NUCLEOTIDE SEQUENCE [LARGE SCALE GENOMIC DNA]</scope>
    <source>
        <strain evidence="3">DMR45628</strain>
    </source>
</reference>
<gene>
    <name evidence="3" type="ORF">QE152_g22846</name>
</gene>
<evidence type="ECO:0000256" key="1">
    <source>
        <dbReference type="ARBA" id="ARBA00023054"/>
    </source>
</evidence>
<dbReference type="GO" id="GO:0000149">
    <property type="term" value="F:SNARE binding"/>
    <property type="evidence" value="ECO:0007669"/>
    <property type="project" value="TreeGrafter"/>
</dbReference>
<accession>A0AAW1KKT5</accession>
<dbReference type="GO" id="GO:0035493">
    <property type="term" value="P:SNARE complex assembly"/>
    <property type="evidence" value="ECO:0007669"/>
    <property type="project" value="TreeGrafter"/>
</dbReference>
<sequence length="840" mass="95872">MNLPLSDFFTDQQRYQPWIPLLTQQLRLRHLKQITAYNVVVEGSGQFYYTLHLTSMSAPFYTSEEIDSPNPKWADVDLSSVPSPSATACVLRLWQANPNEMDRIILTWGINFSGLVYLGNKLTDVQPSSFKEKAVILHLHGGLFTSIVTLRNDLQNPMPFIDHLNIISTEDETKVYRTLSIKIPLHQTKKSYSAEKLRRLQSLQISMKSKFFDVELIKNKINQISGLCTSDNTDSPESPSPSTSSNSGTRYTSQLLTMTSLNKMLQEKPTKVQRKEIVRIRKEIEDVKFRVKMLSQERDRKQIHIRQLKQKYMKFCDDNEEFDSKLMEDYRHLSKEIEKLRECKREQIHHREILLEYTAELHNRRRQLMAQLLEIYPIECTNDQKYKINGVHLPNSELLNDSQYSGNDLAVALGFIAHILVMCSSFLQVPLRYPIIHMGSRSLIVDHITASLVGDAKQQYPLYLRGKERLQFNYAVCLLNKNIAQLRWICGLHTQNLKATLPNLLTLLLPFSSGHLEENSGINLREVTKLDGVENGHKAQDKRLDEYKDGDSVYGSTSSIPMSMSCFGSNHNISDPILDSLKHECQIERTCSPIFRLTKKVSRQNMKCSTYETGLSQILAIPEAFLNQQISPNSFKSYMSTCNAPGISDTEASTSVQSDGFKRVNEAIQSRSLLCCDVIEGKCNNSKINHEAIEEGKDLTDPCVCLKLDQKDPNCIETTKVDGIISTSNKRISRSVGSYDEDKVELYSSVNLGSDPFLNLSRVEEKVVERYLPLQNDLNERTVVEKWLNSNVGDVDSKKCTDELIVRENRNENGNSPLTRRTDALLNTTSFHLVKPKYSD</sequence>
<name>A0AAW1KKT5_POPJA</name>
<dbReference type="AlphaFoldDB" id="A0AAW1KKT5"/>
<keyword evidence="1" id="KW-0175">Coiled coil</keyword>
<dbReference type="InterPro" id="IPR018791">
    <property type="entry name" value="UV_resistance/autophagy_Atg14"/>
</dbReference>
<dbReference type="PANTHER" id="PTHR15157">
    <property type="entry name" value="UV RADIATION RESISTANCE-ASSOCIATED GENE PROTEIN"/>
    <property type="match status" value="1"/>
</dbReference>
<dbReference type="PANTHER" id="PTHR15157:SF5">
    <property type="entry name" value="UV RADIATION RESISTANCE-ASSOCIATED GENE PROTEIN"/>
    <property type="match status" value="1"/>
</dbReference>
<feature type="compositionally biased region" description="Low complexity" evidence="2">
    <location>
        <begin position="229"/>
        <end position="247"/>
    </location>
</feature>
<proteinExistence type="predicted"/>
<organism evidence="3 4">
    <name type="scientific">Popillia japonica</name>
    <name type="common">Japanese beetle</name>
    <dbReference type="NCBI Taxonomy" id="7064"/>
    <lineage>
        <taxon>Eukaryota</taxon>
        <taxon>Metazoa</taxon>
        <taxon>Ecdysozoa</taxon>
        <taxon>Arthropoda</taxon>
        <taxon>Hexapoda</taxon>
        <taxon>Insecta</taxon>
        <taxon>Pterygota</taxon>
        <taxon>Neoptera</taxon>
        <taxon>Endopterygota</taxon>
        <taxon>Coleoptera</taxon>
        <taxon>Polyphaga</taxon>
        <taxon>Scarabaeiformia</taxon>
        <taxon>Scarabaeidae</taxon>
        <taxon>Rutelinae</taxon>
        <taxon>Popillia</taxon>
    </lineage>
</organism>
<keyword evidence="4" id="KW-1185">Reference proteome</keyword>
<comment type="caution">
    <text evidence="3">The sequence shown here is derived from an EMBL/GenBank/DDBJ whole genome shotgun (WGS) entry which is preliminary data.</text>
</comment>
<dbReference type="Proteomes" id="UP001458880">
    <property type="component" value="Unassembled WGS sequence"/>
</dbReference>
<dbReference type="Pfam" id="PF10186">
    <property type="entry name" value="ATG14"/>
    <property type="match status" value="1"/>
</dbReference>
<dbReference type="GO" id="GO:0032991">
    <property type="term" value="C:protein-containing complex"/>
    <property type="evidence" value="ECO:0007669"/>
    <property type="project" value="UniProtKB-ARBA"/>
</dbReference>
<evidence type="ECO:0000313" key="4">
    <source>
        <dbReference type="Proteomes" id="UP001458880"/>
    </source>
</evidence>
<evidence type="ECO:0000313" key="3">
    <source>
        <dbReference type="EMBL" id="KAK9719138.1"/>
    </source>
</evidence>
<dbReference type="EMBL" id="JASPKY010000222">
    <property type="protein sequence ID" value="KAK9719138.1"/>
    <property type="molecule type" value="Genomic_DNA"/>
</dbReference>
<protein>
    <submittedName>
        <fullName evidence="3">Vacuolar sorting 38 and autophagy-related subunit 14</fullName>
    </submittedName>
</protein>